<dbReference type="InterPro" id="IPR009081">
    <property type="entry name" value="PP-bd_ACP"/>
</dbReference>
<dbReference type="SUPFAM" id="SSF53474">
    <property type="entry name" value="alpha/beta-Hydrolases"/>
    <property type="match status" value="1"/>
</dbReference>
<dbReference type="InterPro" id="IPR006162">
    <property type="entry name" value="Ppantetheine_attach_site"/>
</dbReference>
<dbReference type="InterPro" id="IPR020806">
    <property type="entry name" value="PKS_PP-bd"/>
</dbReference>
<dbReference type="InterPro" id="IPR018201">
    <property type="entry name" value="Ketoacyl_synth_AS"/>
</dbReference>
<keyword evidence="6" id="KW-0511">Multifunctional enzyme</keyword>
<dbReference type="SMART" id="SM00822">
    <property type="entry name" value="PKS_KR"/>
    <property type="match status" value="2"/>
</dbReference>
<evidence type="ECO:0000256" key="3">
    <source>
        <dbReference type="ARBA" id="ARBA00022553"/>
    </source>
</evidence>
<keyword evidence="3" id="KW-0597">Phosphoprotein</keyword>
<dbReference type="InterPro" id="IPR036736">
    <property type="entry name" value="ACP-like_sf"/>
</dbReference>
<evidence type="ECO:0000259" key="8">
    <source>
        <dbReference type="PROSITE" id="PS50075"/>
    </source>
</evidence>
<dbReference type="InterPro" id="IPR050091">
    <property type="entry name" value="PKS_NRPS_Biosynth_Enz"/>
</dbReference>
<feature type="domain" description="Carrier" evidence="8">
    <location>
        <begin position="2878"/>
        <end position="2953"/>
    </location>
</feature>
<dbReference type="PROSITE" id="PS00012">
    <property type="entry name" value="PHOSPHOPANTETHEINE"/>
    <property type="match status" value="2"/>
</dbReference>
<evidence type="ECO:0000256" key="7">
    <source>
        <dbReference type="ARBA" id="ARBA00023315"/>
    </source>
</evidence>
<dbReference type="SUPFAM" id="SSF101173">
    <property type="entry name" value="Docking domain B of the erythromycin polyketide synthase (DEBS)"/>
    <property type="match status" value="1"/>
</dbReference>
<keyword evidence="2" id="KW-0596">Phosphopantetheine</keyword>
<dbReference type="InterPro" id="IPR036291">
    <property type="entry name" value="NAD(P)-bd_dom_sf"/>
</dbReference>
<dbReference type="InterPro" id="IPR020802">
    <property type="entry name" value="TesA-like"/>
</dbReference>
<evidence type="ECO:0000256" key="6">
    <source>
        <dbReference type="ARBA" id="ARBA00023268"/>
    </source>
</evidence>
<dbReference type="SUPFAM" id="SSF55048">
    <property type="entry name" value="Probable ACP-binding domain of malonyl-CoA ACP transacylase"/>
    <property type="match status" value="2"/>
</dbReference>
<evidence type="ECO:0000256" key="5">
    <source>
        <dbReference type="ARBA" id="ARBA00023194"/>
    </source>
</evidence>
<feature type="domain" description="Carrier" evidence="8">
    <location>
        <begin position="1355"/>
        <end position="1430"/>
    </location>
</feature>
<keyword evidence="7" id="KW-0012">Acyltransferase</keyword>
<dbReference type="NCBIfam" id="NF045894">
    <property type="entry name" value="PKS_plus_SDR"/>
    <property type="match status" value="1"/>
</dbReference>
<keyword evidence="5" id="KW-0045">Antibiotic biosynthesis</keyword>
<dbReference type="PANTHER" id="PTHR43775">
    <property type="entry name" value="FATTY ACID SYNTHASE"/>
    <property type="match status" value="1"/>
</dbReference>
<dbReference type="PROSITE" id="PS50075">
    <property type="entry name" value="CARRIER"/>
    <property type="match status" value="2"/>
</dbReference>
<dbReference type="SUPFAM" id="SSF47336">
    <property type="entry name" value="ACP-like"/>
    <property type="match status" value="2"/>
</dbReference>
<dbReference type="Proteomes" id="UP001225605">
    <property type="component" value="Unassembled WGS sequence"/>
</dbReference>
<dbReference type="InterPro" id="IPR014030">
    <property type="entry name" value="Ketoacyl_synth_N"/>
</dbReference>
<keyword evidence="4" id="KW-0808">Transferase</keyword>
<dbReference type="InterPro" id="IPR016036">
    <property type="entry name" value="Malonyl_transacylase_ACP-bd"/>
</dbReference>
<dbReference type="Gene3D" id="3.40.366.10">
    <property type="entry name" value="Malonyl-Coenzyme A Acyl Carrier Protein, domain 2"/>
    <property type="match status" value="2"/>
</dbReference>
<dbReference type="Gene3D" id="1.10.1200.10">
    <property type="entry name" value="ACP-like"/>
    <property type="match status" value="2"/>
</dbReference>
<keyword evidence="11" id="KW-1185">Reference proteome</keyword>
<protein>
    <submittedName>
        <fullName evidence="10">Polyketide synthase</fullName>
    </submittedName>
</protein>
<dbReference type="Pfam" id="PF00975">
    <property type="entry name" value="Thioesterase"/>
    <property type="match status" value="1"/>
</dbReference>
<dbReference type="Gene3D" id="3.40.47.10">
    <property type="match status" value="2"/>
</dbReference>
<dbReference type="InterPro" id="IPR041618">
    <property type="entry name" value="PKS_DE"/>
</dbReference>
<evidence type="ECO:0000256" key="1">
    <source>
        <dbReference type="ARBA" id="ARBA00001957"/>
    </source>
</evidence>
<dbReference type="CDD" id="cd00833">
    <property type="entry name" value="PKS"/>
    <property type="match status" value="2"/>
</dbReference>
<dbReference type="InterPro" id="IPR016039">
    <property type="entry name" value="Thiolase-like"/>
</dbReference>
<sequence>MTNTNEEKLLDYLKRVTADLRQVRTRLREVEEKDQEPIAIVGMACRFPGGVRSPEDLWALVEEGRDAIGDFPADRGWDVESLYDPDPDAQGRSTTRSGGFLYDAADFDPAFFGISPREAVAMDPQQRLLLETAWEAFEHAGIDPDTARGTRTGVFVGSGYQDYATRVFAAAGESDGYLGTGNAASVLSGRLAYLFGLEGPTLTVDTACSSSLVALHLAAQSLRSGESTLALAGGVMVMSSPTAFVEFSRQRGLAPDGRCKAFGAGADGTGWSEGVGLLLVERLSDARRNGHPVLAVVRGSAVNQDGASNGLTAPNGPAQQRVIMQALANAGLSTSDVDVVEAHGTGTVLGDPIEAQALLATYGRDREQPLLLGSLKSNIGHAQAAAGVGGIIKVVMAMRHGIVPRTLHADEPTPHVNWASGAVRLATDAVPWPEVDRPRRAAVSSFGVSGTNAHTIVEQAPEEPEPGPTPSMPAVPWVLSARSPEALRDRAASLSAHAPAWTDPVDTGFSLATGRAALEHRAVVVGTDAEGIADALRALATGAPSAGLVTDTARLGKVAFLFSGQGSQRAGMGRELHAAFPVFAAAYDEVVAGLGGTSFFDVDVEVLARTGVAQRALFALQVALFRLFESWGVRPDVLVGHSVGEIAAAHVAGVLSLEDACRVVSARADLMQALPPGGGMVAVEATEDEVLPHLTDGVSIAAVNGPRSVVVSGEAGAVDAVVAHFTDRKTSRLAVSHAFHSPLMEPMLDGFAAVVGGLEFHEPSIPMLSPVAEAGYWVRHVRDAVRFGDQVGELDERGTTKFLEIGPGGVLTALTRNRLPDAEILAVPTLRDNAPEPVAALAALGALHTSHVPVDWPAVFPGGRRVDLPTYPFQRERYWLDVPGTAVTPDLDDWRYEVAWRPFDAIGPAPTGTWLVVGPDGDDAAAITAALTGRGVLVVRTDGADLADVTAPVDAVLALHTLHDTDPVTTLLLLRALDAAGITAPLWCLTRGAVATDAPGDPTRALTWGLGRVVALEQPHRWGGLVDLPAGGIAEDVLMTVLGGGTGEDQVAIRDDHPLARRVVRAARGATSRPWQPSGTVLVTGGTGALGGHVARWLARSGARHVVLAGRRGEHAPGAAGLRAELEELGARVSLVAADVAERADVARLLAVADEDGALTAVVHAAGVPGAEVLADTTPERFTVALSAKVGGARHLDELLGDRELDAFVLFSSIAGVWGGGGQGAYSAGNAFLDALAVDRRARGLTATAVAWGPWAGAGMVADGDDEERLKLRGLTALPPRYAIAALQRVLDLDATAAVVADVDWPVFLAPFTAARPAPLFAELTGVTGTGAGGPRTRSALADRVAALPEEQRERVVVDVVRAHAAAVLGHRSADAVEADHAFSRLGFDSLTAVQLRNALIAETGLELPTTLVFDHPTAAELGAHLLGGLLGLDGPGEAAPTGADHADEPIAIVGMACRYPGGVRSPEDLWRLVADSVDATTDFPTNRGWDVDALYDPDPDRPGTTYTRRGGFLHDADEFDPAFFGISPREAVAMDPQQRLLLETTWEVFERAGVDPLALQGSQTGVFIGSGYQDYIGRALDVPDGVERYLATGNAASVISGRLAYTFGLRGPALTVDTACSASLVALHLASQALRAGECELAVAGGVMVMSAPSAFTQSSRMRGLAPDGRCKAFSDGADGTAFAEGVGVVLVERLSDARRNGHRVLAVVRGSAVNQDGASNGLTAPSGPAQRQVIRRALADAGLTGADVDLVEAHGTGTVLGDPIEAQALLATYGRERTAENPLWLGSLKSNIGHAQAAAGVGGIIKAVMAMRHGTMPSTLHADEPTSHVDWSPGTVRLLTEARDWPERGRPRRAAVSSFGVSGTNAHVVLEQGDPDPAPTGAAEPDGPVAWALSARGHAGLRAQAGALLAAVGERSAADVAHALLTTRAALEHRAVVVGDRTALRDGLAAIVAGEPAGNVVLGTAQAVAKPVFVFPGYGAQWIGMAKDLIATSDVFAAEVRACSEAFARHFDWSVLDVLTERPGAPAIEKTDVVQPVLFTVMAALAALWRSCGVEPAAVVGHSQGEVAAAYVAGGLTLPDAALVVAARAKAWLPMIDRGSMVVVALAADEVARRIAPWGDRLSVAAVNGPTSVTVSGDVEATAELLAELAAQDVRVRKVRGANAAGHSAQVDDLRAVLEPQLAAVAPRTGTIPFHSTVTAGVLDTAELDGDYWFRNLRRTVLFEPTVRGLVEQGHQAFLEVSSHPLLTSMIREIADTAGVDAVVTGSLRRDSGDLARVLTSAAELHVRGVAVDWGAAHAGLLDGAVPVDLPTCAFQRRRYWLDTAAPGRTADEVEAAFWDVVENDDLDALAATLDVPDAGVFAPVLPALSRWRRRRRENSEVDALRYRVVWRRVADPAPPADPGTWLVVVPAGATDAWSAEGLPGGVRVEVPVDADRDTLGRLLAGAADGLAVSGAWSLLGLAGGHYRDLTDLPAGVALNTLLFQALADAGIAAPLWCATSGAVAVDEEDVVRAAEGYQLWGVGRVAALEQPARWGGLVDLPAVPDERTTARLAGVLGGTPGEDQVALRPSGAFACRLVRARPDVAREWRTSGTALVTGGTGGIARHLARWLVGAGAEHVLLTSRRGRAAEGVEELEAELAGLGARVTVAACDVADREAVAGLLASVPEDAPLRSVFHAAGTARSSVLADAAPDEFAEAASGKVTGARNLDDLLGDRELDAFVLFSSGAGVWGSGGQASYAAANAHLDALAHQRRAAGRTATAVAWGGWAGSGMADDEAVVERFTRRGMIAVRPEVALRGLGGALAAGETGLVVAGVDWERFVPVFTVGRPSPLLSELPEARRSLAKTTGAAVEEDGDGPGLTARLAGLPADRREAELLAFVCAQAAVVLGHDSAEPLLPHQQFLELGYDSLTAIDLRNRLAAATGIPLPASLVFEHPSPEKLAAHLLRSIGVPEAQQAPPAAPDTLVALYAHAGGTGRVTEAMGMLAEVSRFRPSFDEDTAAAHVVTPVRFATGDARPPLVCLAPYIAPAGVQQYARLAAAFRDQRDVWVLPAPGFAAGESLPSSVDALVAAQAEAVLRCAGDERPVIVGYSSGGWIAHAVAARLQTTGTPPLAVVMLDSFTRDVPMNPGFLSLMAQQQAERFRFMASGGDQLTAMGGYLRIFDTWEAPALDVPTLLVRAAESLPGVPGDGDNRPAPPGHVDTTVEVAADHYSMMEDHAEATAAALHRWLAEHQAALPR</sequence>
<feature type="domain" description="Ketosynthase family 3 (KS3)" evidence="9">
    <location>
        <begin position="35"/>
        <end position="459"/>
    </location>
</feature>
<dbReference type="InterPro" id="IPR029058">
    <property type="entry name" value="AB_hydrolase_fold"/>
</dbReference>
<proteinExistence type="predicted"/>
<dbReference type="Pfam" id="PF08659">
    <property type="entry name" value="KR"/>
    <property type="match status" value="2"/>
</dbReference>
<reference evidence="10 11" key="1">
    <citation type="submission" date="2017-06" db="EMBL/GenBank/DDBJ databases">
        <title>Cultured bacterium strain Saccharothrix yanglingensis Hhs.015.</title>
        <authorList>
            <person name="Xia Y."/>
        </authorList>
    </citation>
    <scope>NUCLEOTIDE SEQUENCE [LARGE SCALE GENOMIC DNA]</scope>
    <source>
        <strain evidence="10 11">Hhs.015</strain>
    </source>
</reference>
<dbReference type="CDD" id="cd08952">
    <property type="entry name" value="KR_1_SDR_x"/>
    <property type="match status" value="2"/>
</dbReference>
<dbReference type="Pfam" id="PF08990">
    <property type="entry name" value="Docking"/>
    <property type="match status" value="1"/>
</dbReference>
<dbReference type="InterPro" id="IPR013968">
    <property type="entry name" value="PKS_KR"/>
</dbReference>
<feature type="domain" description="Ketosynthase family 3 (KS3)" evidence="9">
    <location>
        <begin position="1448"/>
        <end position="1874"/>
    </location>
</feature>
<dbReference type="InterPro" id="IPR001227">
    <property type="entry name" value="Ac_transferase_dom_sf"/>
</dbReference>
<dbReference type="Gene3D" id="3.40.50.720">
    <property type="entry name" value="NAD(P)-binding Rossmann-like Domain"/>
    <property type="match status" value="2"/>
</dbReference>
<dbReference type="Gene3D" id="6.10.140.1830">
    <property type="match status" value="1"/>
</dbReference>
<dbReference type="SUPFAM" id="SSF52151">
    <property type="entry name" value="FabD/lysophospholipase-like"/>
    <property type="match status" value="2"/>
</dbReference>
<dbReference type="Pfam" id="PF00109">
    <property type="entry name" value="ketoacyl-synt"/>
    <property type="match status" value="2"/>
</dbReference>
<dbReference type="PANTHER" id="PTHR43775:SF51">
    <property type="entry name" value="INACTIVE PHENOLPHTHIOCEROL SYNTHESIS POLYKETIDE SYNTHASE TYPE I PKS1-RELATED"/>
    <property type="match status" value="1"/>
</dbReference>
<dbReference type="SUPFAM" id="SSF51735">
    <property type="entry name" value="NAD(P)-binding Rossmann-fold domains"/>
    <property type="match status" value="4"/>
</dbReference>
<evidence type="ECO:0000259" key="9">
    <source>
        <dbReference type="PROSITE" id="PS52004"/>
    </source>
</evidence>
<evidence type="ECO:0000313" key="10">
    <source>
        <dbReference type="EMBL" id="MDQ2588925.1"/>
    </source>
</evidence>
<dbReference type="InterPro" id="IPR020841">
    <property type="entry name" value="PKS_Beta-ketoAc_synthase_dom"/>
</dbReference>
<evidence type="ECO:0000256" key="4">
    <source>
        <dbReference type="ARBA" id="ARBA00022679"/>
    </source>
</evidence>
<dbReference type="SMART" id="SM00823">
    <property type="entry name" value="PKS_PP"/>
    <property type="match status" value="2"/>
</dbReference>
<dbReference type="Pfam" id="PF16197">
    <property type="entry name" value="KAsynt_C_assoc"/>
    <property type="match status" value="2"/>
</dbReference>
<dbReference type="InterPro" id="IPR016035">
    <property type="entry name" value="Acyl_Trfase/lysoPLipase"/>
</dbReference>
<organism evidence="10 11">
    <name type="scientific">Saccharothrix yanglingensis</name>
    <dbReference type="NCBI Taxonomy" id="659496"/>
    <lineage>
        <taxon>Bacteria</taxon>
        <taxon>Bacillati</taxon>
        <taxon>Actinomycetota</taxon>
        <taxon>Actinomycetes</taxon>
        <taxon>Pseudonocardiales</taxon>
        <taxon>Pseudonocardiaceae</taxon>
        <taxon>Saccharothrix</taxon>
    </lineage>
</organism>
<dbReference type="InterPro" id="IPR032821">
    <property type="entry name" value="PKS_assoc"/>
</dbReference>
<dbReference type="Pfam" id="PF00698">
    <property type="entry name" value="Acyl_transf_1"/>
    <property type="match status" value="2"/>
</dbReference>
<dbReference type="Pfam" id="PF00550">
    <property type="entry name" value="PP-binding"/>
    <property type="match status" value="2"/>
</dbReference>
<dbReference type="PROSITE" id="PS00606">
    <property type="entry name" value="KS3_1"/>
    <property type="match status" value="2"/>
</dbReference>
<accession>A0ABU0X9Z8</accession>
<dbReference type="SMART" id="SM00825">
    <property type="entry name" value="PKS_KS"/>
    <property type="match status" value="2"/>
</dbReference>
<dbReference type="InterPro" id="IPR001031">
    <property type="entry name" value="Thioesterase"/>
</dbReference>
<gene>
    <name evidence="10" type="ORF">CKY47_34270</name>
</gene>
<dbReference type="SMART" id="SM00827">
    <property type="entry name" value="PKS_AT"/>
    <property type="match status" value="2"/>
</dbReference>
<comment type="caution">
    <text evidence="10">The sequence shown here is derived from an EMBL/GenBank/DDBJ whole genome shotgun (WGS) entry which is preliminary data.</text>
</comment>
<dbReference type="Pfam" id="PF02801">
    <property type="entry name" value="Ketoacyl-synt_C"/>
    <property type="match status" value="2"/>
</dbReference>
<dbReference type="PROSITE" id="PS52004">
    <property type="entry name" value="KS3_2"/>
    <property type="match status" value="2"/>
</dbReference>
<dbReference type="SMART" id="SM01294">
    <property type="entry name" value="PKS_PP_betabranch"/>
    <property type="match status" value="2"/>
</dbReference>
<dbReference type="InterPro" id="IPR014031">
    <property type="entry name" value="Ketoacyl_synth_C"/>
</dbReference>
<name>A0ABU0X9Z8_9PSEU</name>
<evidence type="ECO:0000313" key="11">
    <source>
        <dbReference type="Proteomes" id="UP001225605"/>
    </source>
</evidence>
<dbReference type="Gene3D" id="3.30.70.3290">
    <property type="match status" value="2"/>
</dbReference>
<comment type="cofactor">
    <cofactor evidence="1">
        <name>pantetheine 4'-phosphate</name>
        <dbReference type="ChEBI" id="CHEBI:47942"/>
    </cofactor>
</comment>
<dbReference type="InterPro" id="IPR015083">
    <property type="entry name" value="NorB/c/GfsB-D-like_docking"/>
</dbReference>
<dbReference type="SMART" id="SM00824">
    <property type="entry name" value="PKS_TE"/>
    <property type="match status" value="1"/>
</dbReference>
<dbReference type="Pfam" id="PF18369">
    <property type="entry name" value="PKS_DE"/>
    <property type="match status" value="1"/>
</dbReference>
<dbReference type="EMBL" id="NSDM01000025">
    <property type="protein sequence ID" value="MDQ2588925.1"/>
    <property type="molecule type" value="Genomic_DNA"/>
</dbReference>
<dbReference type="InterPro" id="IPR014043">
    <property type="entry name" value="Acyl_transferase_dom"/>
</dbReference>
<dbReference type="Gene3D" id="3.40.50.1820">
    <property type="entry name" value="alpha/beta hydrolase"/>
    <property type="match status" value="1"/>
</dbReference>
<dbReference type="SUPFAM" id="SSF53901">
    <property type="entry name" value="Thiolase-like"/>
    <property type="match status" value="2"/>
</dbReference>
<dbReference type="InterPro" id="IPR036299">
    <property type="entry name" value="Polyketide_synth_docking_sf"/>
</dbReference>
<evidence type="ECO:0000256" key="2">
    <source>
        <dbReference type="ARBA" id="ARBA00022450"/>
    </source>
</evidence>
<dbReference type="InterPro" id="IPR057326">
    <property type="entry name" value="KR_dom"/>
</dbReference>